<gene>
    <name evidence="1" type="ORF">METZ01_LOCUS490662</name>
</gene>
<dbReference type="EMBL" id="UINC01213159">
    <property type="protein sequence ID" value="SVE37808.1"/>
    <property type="molecule type" value="Genomic_DNA"/>
</dbReference>
<organism evidence="1">
    <name type="scientific">marine metagenome</name>
    <dbReference type="NCBI Taxonomy" id="408172"/>
    <lineage>
        <taxon>unclassified sequences</taxon>
        <taxon>metagenomes</taxon>
        <taxon>ecological metagenomes</taxon>
    </lineage>
</organism>
<reference evidence="1" key="1">
    <citation type="submission" date="2018-05" db="EMBL/GenBank/DDBJ databases">
        <authorList>
            <person name="Lanie J.A."/>
            <person name="Ng W.-L."/>
            <person name="Kazmierczak K.M."/>
            <person name="Andrzejewski T.M."/>
            <person name="Davidsen T.M."/>
            <person name="Wayne K.J."/>
            <person name="Tettelin H."/>
            <person name="Glass J.I."/>
            <person name="Rusch D."/>
            <person name="Podicherti R."/>
            <person name="Tsui H.-C.T."/>
            <person name="Winkler M.E."/>
        </authorList>
    </citation>
    <scope>NUCLEOTIDE SEQUENCE</scope>
</reference>
<sequence length="125" mass="14693">MPIKKILVCILCLFLFFSCKSDEELAMERGIQYFEWNLIDKAIFEFNHVIHLLSIYPNELNYEKIQLLSRAHHNLAVSYAKKKWYDDASKQARTAFDLVPSKENRQVLELIQNKLSSKPSKENSN</sequence>
<dbReference type="AlphaFoldDB" id="A0A383D1P8"/>
<dbReference type="SUPFAM" id="SSF48452">
    <property type="entry name" value="TPR-like"/>
    <property type="match status" value="1"/>
</dbReference>
<dbReference type="InterPro" id="IPR011990">
    <property type="entry name" value="TPR-like_helical_dom_sf"/>
</dbReference>
<evidence type="ECO:0008006" key="2">
    <source>
        <dbReference type="Google" id="ProtNLM"/>
    </source>
</evidence>
<dbReference type="Gene3D" id="1.25.40.10">
    <property type="entry name" value="Tetratricopeptide repeat domain"/>
    <property type="match status" value="1"/>
</dbReference>
<proteinExistence type="predicted"/>
<name>A0A383D1P8_9ZZZZ</name>
<dbReference type="PROSITE" id="PS51257">
    <property type="entry name" value="PROKAR_LIPOPROTEIN"/>
    <property type="match status" value="1"/>
</dbReference>
<accession>A0A383D1P8</accession>
<evidence type="ECO:0000313" key="1">
    <source>
        <dbReference type="EMBL" id="SVE37808.1"/>
    </source>
</evidence>
<protein>
    <recommendedName>
        <fullName evidence="2">Outer membrane lipoprotein BamD-like domain-containing protein</fullName>
    </recommendedName>
</protein>